<evidence type="ECO:0000256" key="1">
    <source>
        <dbReference type="ARBA" id="ARBA00023015"/>
    </source>
</evidence>
<protein>
    <submittedName>
        <fullName evidence="5">GntR family transcriptional regulator</fullName>
    </submittedName>
</protein>
<dbReference type="Proteomes" id="UP001199816">
    <property type="component" value="Unassembled WGS sequence"/>
</dbReference>
<keyword evidence="3" id="KW-0804">Transcription</keyword>
<dbReference type="InterPro" id="IPR000524">
    <property type="entry name" value="Tscrpt_reg_HTH_GntR"/>
</dbReference>
<dbReference type="PANTHER" id="PTHR38445">
    <property type="entry name" value="HTH-TYPE TRANSCRIPTIONAL REPRESSOR YTRA"/>
    <property type="match status" value="1"/>
</dbReference>
<dbReference type="SMART" id="SM00345">
    <property type="entry name" value="HTH_GNTR"/>
    <property type="match status" value="1"/>
</dbReference>
<dbReference type="SUPFAM" id="SSF46785">
    <property type="entry name" value="Winged helix' DNA-binding domain"/>
    <property type="match status" value="1"/>
</dbReference>
<keyword evidence="1" id="KW-0805">Transcription regulation</keyword>
<dbReference type="PROSITE" id="PS50949">
    <property type="entry name" value="HTH_GNTR"/>
    <property type="match status" value="1"/>
</dbReference>
<evidence type="ECO:0000256" key="3">
    <source>
        <dbReference type="ARBA" id="ARBA00023163"/>
    </source>
</evidence>
<evidence type="ECO:0000313" key="5">
    <source>
        <dbReference type="EMBL" id="MCD2422429.1"/>
    </source>
</evidence>
<comment type="caution">
    <text evidence="5">The sequence shown here is derived from an EMBL/GenBank/DDBJ whole genome shotgun (WGS) entry which is preliminary data.</text>
</comment>
<gene>
    <name evidence="5" type="ORF">LQ567_06620</name>
</gene>
<organism evidence="5 6">
    <name type="scientific">Niabella pedocola</name>
    <dbReference type="NCBI Taxonomy" id="1752077"/>
    <lineage>
        <taxon>Bacteria</taxon>
        <taxon>Pseudomonadati</taxon>
        <taxon>Bacteroidota</taxon>
        <taxon>Chitinophagia</taxon>
        <taxon>Chitinophagales</taxon>
        <taxon>Chitinophagaceae</taxon>
        <taxon>Niabella</taxon>
    </lineage>
</organism>
<dbReference type="Gene3D" id="3.40.50.2300">
    <property type="match status" value="2"/>
</dbReference>
<evidence type="ECO:0000259" key="4">
    <source>
        <dbReference type="PROSITE" id="PS50949"/>
    </source>
</evidence>
<keyword evidence="6" id="KW-1185">Reference proteome</keyword>
<dbReference type="Pfam" id="PF00392">
    <property type="entry name" value="GntR"/>
    <property type="match status" value="1"/>
</dbReference>
<dbReference type="RefSeq" id="WP_231003415.1">
    <property type="nucleotide sequence ID" value="NZ_JAJNEC010000004.1"/>
</dbReference>
<dbReference type="SUPFAM" id="SSF53822">
    <property type="entry name" value="Periplasmic binding protein-like I"/>
    <property type="match status" value="1"/>
</dbReference>
<evidence type="ECO:0000313" key="6">
    <source>
        <dbReference type="Proteomes" id="UP001199816"/>
    </source>
</evidence>
<feature type="domain" description="HTH gntR-type" evidence="4">
    <location>
        <begin position="18"/>
        <end position="86"/>
    </location>
</feature>
<dbReference type="CDD" id="cd07377">
    <property type="entry name" value="WHTH_GntR"/>
    <property type="match status" value="1"/>
</dbReference>
<proteinExistence type="predicted"/>
<sequence>MKKETLLDLIQVNPYSSTSKYLQIVNAVLREIEKGTIRAGDNMPSINELSIELDIARDTVERGYKQLRQLGVIKAVPRRGYFIENTEFRRPLKLFLLFNKLSTPKKQVYDALVHALDDNAAIDFYIYNNDFHLFKNLLSGNKDPYTHYVIIPHFIDSGERAYEIIDMIPKEKLILLDKLLPEVKGPYGAVYIDYENDIYHALTAALEHLVKYHTIKLIFPDNSYYPREIKKGFAHFCQDNAFSYRIINNIENEPIKQGEVYINMIEEDLVTLIEKIQPTSLKIGTQVGIISYNETPFKRVILDGITTISSDFYEMGILTAQAILSGSTERQKVPFKLTLRPSL</sequence>
<keyword evidence="2" id="KW-0238">DNA-binding</keyword>
<reference evidence="5 6" key="1">
    <citation type="submission" date="2021-11" db="EMBL/GenBank/DDBJ databases">
        <title>Genomic of Niabella pedocola.</title>
        <authorList>
            <person name="Wu T."/>
        </authorList>
    </citation>
    <scope>NUCLEOTIDE SEQUENCE [LARGE SCALE GENOMIC DNA]</scope>
    <source>
        <strain evidence="5 6">JCM 31011</strain>
    </source>
</reference>
<dbReference type="InterPro" id="IPR028082">
    <property type="entry name" value="Peripla_BP_I"/>
</dbReference>
<name>A0ABS8PMT8_9BACT</name>
<dbReference type="EMBL" id="JAJNEC010000004">
    <property type="protein sequence ID" value="MCD2422429.1"/>
    <property type="molecule type" value="Genomic_DNA"/>
</dbReference>
<dbReference type="PANTHER" id="PTHR38445:SF10">
    <property type="entry name" value="GNTR-FAMILY TRANSCRIPTIONAL REGULATOR"/>
    <property type="match status" value="1"/>
</dbReference>
<dbReference type="InterPro" id="IPR036388">
    <property type="entry name" value="WH-like_DNA-bd_sf"/>
</dbReference>
<dbReference type="InterPro" id="IPR036390">
    <property type="entry name" value="WH_DNA-bd_sf"/>
</dbReference>
<accession>A0ABS8PMT8</accession>
<evidence type="ECO:0000256" key="2">
    <source>
        <dbReference type="ARBA" id="ARBA00023125"/>
    </source>
</evidence>
<dbReference type="Gene3D" id="1.10.10.10">
    <property type="entry name" value="Winged helix-like DNA-binding domain superfamily/Winged helix DNA-binding domain"/>
    <property type="match status" value="1"/>
</dbReference>